<dbReference type="Pfam" id="PF22461">
    <property type="entry name" value="SLBB_2"/>
    <property type="match status" value="1"/>
</dbReference>
<dbReference type="PANTHER" id="PTHR33619:SF3">
    <property type="entry name" value="POLYSACCHARIDE EXPORT PROTEIN GFCE-RELATED"/>
    <property type="match status" value="1"/>
</dbReference>
<feature type="domain" description="Polysaccharide export protein N-terminal" evidence="16">
    <location>
        <begin position="21"/>
        <end position="96"/>
    </location>
</feature>
<evidence type="ECO:0000256" key="10">
    <source>
        <dbReference type="ARBA" id="ARBA00023114"/>
    </source>
</evidence>
<proteinExistence type="inferred from homology"/>
<feature type="chain" id="PRO_5031045848" evidence="15">
    <location>
        <begin position="23"/>
        <end position="262"/>
    </location>
</feature>
<feature type="domain" description="SLBB" evidence="18">
    <location>
        <begin position="102"/>
        <end position="182"/>
    </location>
</feature>
<evidence type="ECO:0000256" key="11">
    <source>
        <dbReference type="ARBA" id="ARBA00023136"/>
    </source>
</evidence>
<dbReference type="RefSeq" id="WP_183551949.1">
    <property type="nucleotide sequence ID" value="NZ_JACHBX010000001.1"/>
</dbReference>
<evidence type="ECO:0000259" key="18">
    <source>
        <dbReference type="Pfam" id="PF22461"/>
    </source>
</evidence>
<dbReference type="InterPro" id="IPR019554">
    <property type="entry name" value="Soluble_ligand-bd"/>
</dbReference>
<dbReference type="Pfam" id="PF10531">
    <property type="entry name" value="SLBB"/>
    <property type="match status" value="1"/>
</dbReference>
<feature type="domain" description="Soluble ligand binding" evidence="17">
    <location>
        <begin position="188"/>
        <end position="241"/>
    </location>
</feature>
<dbReference type="PANTHER" id="PTHR33619">
    <property type="entry name" value="POLYSACCHARIDE EXPORT PROTEIN GFCE-RELATED"/>
    <property type="match status" value="1"/>
</dbReference>
<comment type="similarity">
    <text evidence="2">Belongs to the BexD/CtrA/VexA family.</text>
</comment>
<evidence type="ECO:0000259" key="17">
    <source>
        <dbReference type="Pfam" id="PF10531"/>
    </source>
</evidence>
<organism evidence="19 20">
    <name type="scientific">Massilia aurea</name>
    <dbReference type="NCBI Taxonomy" id="373040"/>
    <lineage>
        <taxon>Bacteria</taxon>
        <taxon>Pseudomonadati</taxon>
        <taxon>Pseudomonadota</taxon>
        <taxon>Betaproteobacteria</taxon>
        <taxon>Burkholderiales</taxon>
        <taxon>Oxalobacteraceae</taxon>
        <taxon>Telluria group</taxon>
        <taxon>Massilia</taxon>
    </lineage>
</organism>
<evidence type="ECO:0000256" key="5">
    <source>
        <dbReference type="ARBA" id="ARBA00022597"/>
    </source>
</evidence>
<keyword evidence="20" id="KW-1185">Reference proteome</keyword>
<keyword evidence="4" id="KW-1134">Transmembrane beta strand</keyword>
<dbReference type="Gene3D" id="3.10.560.10">
    <property type="entry name" value="Outer membrane lipoprotein wza domain like"/>
    <property type="match status" value="2"/>
</dbReference>
<dbReference type="InterPro" id="IPR049712">
    <property type="entry name" value="Poly_export"/>
</dbReference>
<keyword evidence="3" id="KW-0813">Transport</keyword>
<evidence type="ECO:0000256" key="15">
    <source>
        <dbReference type="SAM" id="SignalP"/>
    </source>
</evidence>
<dbReference type="Gene3D" id="3.30.1950.10">
    <property type="entry name" value="wza like domain"/>
    <property type="match status" value="1"/>
</dbReference>
<feature type="signal peptide" evidence="15">
    <location>
        <begin position="1"/>
        <end position="22"/>
    </location>
</feature>
<dbReference type="GO" id="GO:0015288">
    <property type="term" value="F:porin activity"/>
    <property type="evidence" value="ECO:0007669"/>
    <property type="project" value="UniProtKB-KW"/>
</dbReference>
<keyword evidence="13" id="KW-0998">Cell outer membrane</keyword>
<reference evidence="19 20" key="1">
    <citation type="submission" date="2020-08" db="EMBL/GenBank/DDBJ databases">
        <title>The Agave Microbiome: Exploring the role of microbial communities in plant adaptations to desert environments.</title>
        <authorList>
            <person name="Partida-Martinez L.P."/>
        </authorList>
    </citation>
    <scope>NUCLEOTIDE SEQUENCE [LARGE SCALE GENOMIC DNA]</scope>
    <source>
        <strain evidence="19 20">AT3.2</strain>
    </source>
</reference>
<keyword evidence="12" id="KW-0564">Palmitate</keyword>
<gene>
    <name evidence="19" type="ORF">HD842_001075</name>
</gene>
<evidence type="ECO:0000256" key="9">
    <source>
        <dbReference type="ARBA" id="ARBA00023065"/>
    </source>
</evidence>
<dbReference type="NCBIfam" id="TIGR03028">
    <property type="entry name" value="EpsE"/>
    <property type="match status" value="1"/>
</dbReference>
<evidence type="ECO:0000313" key="20">
    <source>
        <dbReference type="Proteomes" id="UP000540787"/>
    </source>
</evidence>
<evidence type="ECO:0000256" key="14">
    <source>
        <dbReference type="ARBA" id="ARBA00023288"/>
    </source>
</evidence>
<dbReference type="GO" id="GO:0015159">
    <property type="term" value="F:polysaccharide transmembrane transporter activity"/>
    <property type="evidence" value="ECO:0007669"/>
    <property type="project" value="InterPro"/>
</dbReference>
<accession>A0A7W9WY56</accession>
<dbReference type="AlphaFoldDB" id="A0A7W9WY56"/>
<evidence type="ECO:0000256" key="3">
    <source>
        <dbReference type="ARBA" id="ARBA00022448"/>
    </source>
</evidence>
<sequence length="262" mass="27952">MKQILLGIFAVLLAWSMGSAHADELVLGGGDVVKISVFGNPDLAVETRVSESGFITMPLVGQVAVAGLSSAAAEAKIASMLERGNFVKKPQVNLLITALTSQQVSVLGQVKKAGRYAIDGRRSVLDMLALAGGIDTNGGDIVTVVRTRNGKVMKDALDTAEVMRTADMAGNFDLQGGDVIFVERAPRFYIYGEVQRPGMLRLERQMTVLQGLSAGGGLTARGTERGLRVKRRDASGKMQIISVKGDDLLQPDDVVYVKESLF</sequence>
<comment type="caution">
    <text evidence="19">The sequence shown here is derived from an EMBL/GenBank/DDBJ whole genome shotgun (WGS) entry which is preliminary data.</text>
</comment>
<keyword evidence="8" id="KW-0625">Polysaccharide transport</keyword>
<evidence type="ECO:0000313" key="19">
    <source>
        <dbReference type="EMBL" id="MBB6132964.1"/>
    </source>
</evidence>
<keyword evidence="11" id="KW-0472">Membrane</keyword>
<keyword evidence="5" id="KW-0762">Sugar transport</keyword>
<dbReference type="Proteomes" id="UP000540787">
    <property type="component" value="Unassembled WGS sequence"/>
</dbReference>
<evidence type="ECO:0000256" key="13">
    <source>
        <dbReference type="ARBA" id="ARBA00023237"/>
    </source>
</evidence>
<evidence type="ECO:0000256" key="6">
    <source>
        <dbReference type="ARBA" id="ARBA00022692"/>
    </source>
</evidence>
<keyword evidence="14" id="KW-0449">Lipoprotein</keyword>
<dbReference type="InterPro" id="IPR017478">
    <property type="entry name" value="Polysacc_export_EpsE"/>
</dbReference>
<dbReference type="GO" id="GO:0006811">
    <property type="term" value="P:monoatomic ion transport"/>
    <property type="evidence" value="ECO:0007669"/>
    <property type="project" value="UniProtKB-KW"/>
</dbReference>
<dbReference type="EMBL" id="JACHBX010000001">
    <property type="protein sequence ID" value="MBB6132964.1"/>
    <property type="molecule type" value="Genomic_DNA"/>
</dbReference>
<dbReference type="GO" id="GO:0009279">
    <property type="term" value="C:cell outer membrane"/>
    <property type="evidence" value="ECO:0007669"/>
    <property type="project" value="UniProtKB-SubCell"/>
</dbReference>
<evidence type="ECO:0000256" key="1">
    <source>
        <dbReference type="ARBA" id="ARBA00004571"/>
    </source>
</evidence>
<keyword evidence="6" id="KW-0812">Transmembrane</keyword>
<name>A0A7W9WY56_9BURK</name>
<keyword evidence="10" id="KW-0626">Porin</keyword>
<dbReference type="GO" id="GO:0046930">
    <property type="term" value="C:pore complex"/>
    <property type="evidence" value="ECO:0007669"/>
    <property type="project" value="UniProtKB-KW"/>
</dbReference>
<evidence type="ECO:0000256" key="2">
    <source>
        <dbReference type="ARBA" id="ARBA00009450"/>
    </source>
</evidence>
<dbReference type="Pfam" id="PF02563">
    <property type="entry name" value="Poly_export"/>
    <property type="match status" value="1"/>
</dbReference>
<evidence type="ECO:0000256" key="7">
    <source>
        <dbReference type="ARBA" id="ARBA00022729"/>
    </source>
</evidence>
<evidence type="ECO:0000259" key="16">
    <source>
        <dbReference type="Pfam" id="PF02563"/>
    </source>
</evidence>
<protein>
    <submittedName>
        <fullName evidence="19">Polysaccharide export outer membrane protein</fullName>
    </submittedName>
</protein>
<keyword evidence="7 15" id="KW-0732">Signal</keyword>
<comment type="subcellular location">
    <subcellularLocation>
        <location evidence="1">Cell outer membrane</location>
        <topology evidence="1">Multi-pass membrane protein</topology>
    </subcellularLocation>
</comment>
<dbReference type="InterPro" id="IPR003715">
    <property type="entry name" value="Poly_export_N"/>
</dbReference>
<dbReference type="InterPro" id="IPR054765">
    <property type="entry name" value="SLBB_dom"/>
</dbReference>
<evidence type="ECO:0000256" key="4">
    <source>
        <dbReference type="ARBA" id="ARBA00022452"/>
    </source>
</evidence>
<evidence type="ECO:0000256" key="8">
    <source>
        <dbReference type="ARBA" id="ARBA00023047"/>
    </source>
</evidence>
<evidence type="ECO:0000256" key="12">
    <source>
        <dbReference type="ARBA" id="ARBA00023139"/>
    </source>
</evidence>
<keyword evidence="9" id="KW-0406">Ion transport</keyword>